<dbReference type="CDD" id="cd06223">
    <property type="entry name" value="PRTases_typeI"/>
    <property type="match status" value="1"/>
</dbReference>
<dbReference type="Proteomes" id="UP001172673">
    <property type="component" value="Unassembled WGS sequence"/>
</dbReference>
<dbReference type="Pfam" id="PF13207">
    <property type="entry name" value="AAA_17"/>
    <property type="match status" value="1"/>
</dbReference>
<evidence type="ECO:0000259" key="1">
    <source>
        <dbReference type="Pfam" id="PF14681"/>
    </source>
</evidence>
<name>A0AA38XG57_9EURO</name>
<dbReference type="InterPro" id="IPR036412">
    <property type="entry name" value="HAD-like_sf"/>
</dbReference>
<comment type="caution">
    <text evidence="2">The sequence shown here is derived from an EMBL/GenBank/DDBJ whole genome shotgun (WGS) entry which is preliminary data.</text>
</comment>
<sequence length="716" mass="79080">MKPKVIGIYGVSGCGKTFLLNSLKSNEQLRDKPFSFNEGSEVITQFSAGLLSDVLAKGEDGKAQLREAAIRVVAEQSAAGERCAIVTGHYIIWEEGEEDVPPPVWTDADAEIYTHIIYLDVRGGDLIKRRNEDSSKKRPAMTDDQLENWQDAEKAQLRKVCYDHGILFTVVFAEPEQSLFPRIVTLLLDFTQHSEEENLTRVERRLDDLVVQMAGRCCGGAKLERILVIDGDKTLIAKDTGTLLFQLDAQYQPNLFWEDPLKAIFSSSLGYSYTAFRQAMLVYEELSEFEGREFEGREFEGNSYDQLVVDTAQKAEPYHDFVAFLRKVSDKPHVGLLILTSGLKQVFEELLSCHSLPKTTHLLAGGRVADGFVVTPKVKAAVVSRLKHFHSLETWAFGDSPLDLGMLCKADQAFIVVGSKGSRSKSMENALKVVIEGGILEGARQIIMVEGAPARLNARKLPVVALDELMTDVVKSPDGISVVDATTLQTSTSADDAEAGLADIQVHHATNKSAAKLLMTLTRDAAISGPALRSAHQRIGWYLSHEYLTSIIGLEEYDIKHVQGHIVAGHRLLDEKHTLIIALMRGGEPMAFGVNEAFPLAAFLHAKEPHQVTSKHLEKVKTVILVDSVVNTGKSILEFMERIWDAHEVLRIVVVAGVVQVDAVEKIKNVCRHDAYWGMAKAKKLSLVALRLSGNKFTGQGGTDTGNRLFNTTFMD</sequence>
<dbReference type="InterPro" id="IPR023214">
    <property type="entry name" value="HAD_sf"/>
</dbReference>
<dbReference type="SUPFAM" id="SSF56784">
    <property type="entry name" value="HAD-like"/>
    <property type="match status" value="1"/>
</dbReference>
<reference evidence="2" key="1">
    <citation type="submission" date="2022-10" db="EMBL/GenBank/DDBJ databases">
        <title>Culturing micro-colonial fungi from biological soil crusts in the Mojave desert and describing Neophaeococcomyces mojavensis, and introducing the new genera and species Taxawa tesnikishii.</title>
        <authorList>
            <person name="Kurbessoian T."/>
            <person name="Stajich J.E."/>
        </authorList>
    </citation>
    <scope>NUCLEOTIDE SEQUENCE</scope>
    <source>
        <strain evidence="2">TK_41</strain>
    </source>
</reference>
<dbReference type="InterPro" id="IPR027417">
    <property type="entry name" value="P-loop_NTPase"/>
</dbReference>
<dbReference type="InterPro" id="IPR029057">
    <property type="entry name" value="PRTase-like"/>
</dbReference>
<dbReference type="Gene3D" id="3.40.50.2020">
    <property type="match status" value="1"/>
</dbReference>
<dbReference type="Pfam" id="PF12710">
    <property type="entry name" value="HAD"/>
    <property type="match status" value="1"/>
</dbReference>
<gene>
    <name evidence="2" type="ORF">H2200_002806</name>
</gene>
<dbReference type="EMBL" id="JAPDRK010000004">
    <property type="protein sequence ID" value="KAJ9612865.1"/>
    <property type="molecule type" value="Genomic_DNA"/>
</dbReference>
<dbReference type="Pfam" id="PF14681">
    <property type="entry name" value="UPRTase"/>
    <property type="match status" value="1"/>
</dbReference>
<dbReference type="InterPro" id="IPR000836">
    <property type="entry name" value="PRTase_dom"/>
</dbReference>
<dbReference type="Gene3D" id="3.40.50.1000">
    <property type="entry name" value="HAD superfamily/HAD-like"/>
    <property type="match status" value="1"/>
</dbReference>
<accession>A0AA38XG57</accession>
<organism evidence="2 3">
    <name type="scientific">Cladophialophora chaetospira</name>
    <dbReference type="NCBI Taxonomy" id="386627"/>
    <lineage>
        <taxon>Eukaryota</taxon>
        <taxon>Fungi</taxon>
        <taxon>Dikarya</taxon>
        <taxon>Ascomycota</taxon>
        <taxon>Pezizomycotina</taxon>
        <taxon>Eurotiomycetes</taxon>
        <taxon>Chaetothyriomycetidae</taxon>
        <taxon>Chaetothyriales</taxon>
        <taxon>Herpotrichiellaceae</taxon>
        <taxon>Cladophialophora</taxon>
    </lineage>
</organism>
<keyword evidence="3" id="KW-1185">Reference proteome</keyword>
<evidence type="ECO:0000313" key="3">
    <source>
        <dbReference type="Proteomes" id="UP001172673"/>
    </source>
</evidence>
<dbReference type="SUPFAM" id="SSF53271">
    <property type="entry name" value="PRTase-like"/>
    <property type="match status" value="1"/>
</dbReference>
<feature type="domain" description="Phosphoribosyltransferase" evidence="1">
    <location>
        <begin position="510"/>
        <end position="712"/>
    </location>
</feature>
<protein>
    <recommendedName>
        <fullName evidence="1">Phosphoribosyltransferase domain-containing protein</fullName>
    </recommendedName>
</protein>
<dbReference type="AlphaFoldDB" id="A0AA38XG57"/>
<dbReference type="SUPFAM" id="SSF52540">
    <property type="entry name" value="P-loop containing nucleoside triphosphate hydrolases"/>
    <property type="match status" value="1"/>
</dbReference>
<dbReference type="Gene3D" id="3.40.50.300">
    <property type="entry name" value="P-loop containing nucleotide triphosphate hydrolases"/>
    <property type="match status" value="1"/>
</dbReference>
<proteinExistence type="predicted"/>
<evidence type="ECO:0000313" key="2">
    <source>
        <dbReference type="EMBL" id="KAJ9612865.1"/>
    </source>
</evidence>